<protein>
    <submittedName>
        <fullName evidence="1">Lactate dehydrogenase</fullName>
    </submittedName>
</protein>
<organism evidence="1 2">
    <name type="scientific">Levilactobacillus suantsaii</name>
    <dbReference type="NCBI Taxonomy" id="2292255"/>
    <lineage>
        <taxon>Bacteria</taxon>
        <taxon>Bacillati</taxon>
        <taxon>Bacillota</taxon>
        <taxon>Bacilli</taxon>
        <taxon>Lactobacillales</taxon>
        <taxon>Lactobacillaceae</taxon>
        <taxon>Levilactobacillus</taxon>
    </lineage>
</organism>
<dbReference type="InterPro" id="IPR015955">
    <property type="entry name" value="Lactate_DH/Glyco_Ohase_4_C"/>
</dbReference>
<accession>A0A4Q0VKI5</accession>
<dbReference type="Proteomes" id="UP000290602">
    <property type="component" value="Unassembled WGS sequence"/>
</dbReference>
<dbReference type="RefSeq" id="WP_129031882.1">
    <property type="nucleotide sequence ID" value="NZ_CP059603.1"/>
</dbReference>
<reference evidence="1 2" key="1">
    <citation type="submission" date="2018-08" db="EMBL/GenBank/DDBJ databases">
        <title>Lactobacillus suantsai sp. nov., isolated from traditional fermented suan-tsai in Taiwan.</title>
        <authorList>
            <person name="Huang C.-H."/>
        </authorList>
    </citation>
    <scope>NUCLEOTIDE SEQUENCE [LARGE SCALE GENOMIC DNA]</scope>
    <source>
        <strain evidence="1 2">BCRC 12945</strain>
    </source>
</reference>
<dbReference type="AlphaFoldDB" id="A0A4Q0VKI5"/>
<proteinExistence type="predicted"/>
<dbReference type="Gene3D" id="3.90.110.10">
    <property type="entry name" value="Lactate dehydrogenase/glycoside hydrolase, family 4, C-terminal"/>
    <property type="match status" value="1"/>
</dbReference>
<dbReference type="GO" id="GO:0016616">
    <property type="term" value="F:oxidoreductase activity, acting on the CH-OH group of donors, NAD or NADP as acceptor"/>
    <property type="evidence" value="ECO:0007669"/>
    <property type="project" value="InterPro"/>
</dbReference>
<dbReference type="OrthoDB" id="2318352at2"/>
<dbReference type="EMBL" id="QXIL01000005">
    <property type="protein sequence ID" value="RXI79263.1"/>
    <property type="molecule type" value="Genomic_DNA"/>
</dbReference>
<dbReference type="SUPFAM" id="SSF56327">
    <property type="entry name" value="LDH C-terminal domain-like"/>
    <property type="match status" value="1"/>
</dbReference>
<name>A0A4Q0VKI5_9LACO</name>
<evidence type="ECO:0000313" key="1">
    <source>
        <dbReference type="EMBL" id="RXI79263.1"/>
    </source>
</evidence>
<keyword evidence="2" id="KW-1185">Reference proteome</keyword>
<evidence type="ECO:0000313" key="2">
    <source>
        <dbReference type="Proteomes" id="UP000290602"/>
    </source>
</evidence>
<comment type="caution">
    <text evidence="1">The sequence shown here is derived from an EMBL/GenBank/DDBJ whole genome shotgun (WGS) entry which is preliminary data.</text>
</comment>
<sequence>MKPTLLIQGELTQTNQFLHQLLMADLPIDCVILPEHTDDTPQYQALVVASALCPQLSIRVGTNTDYAQASWLILLDQTVTEQPLVTRVANLRRVTNRILENGFQGQLIFAGEHDDLFTYFAWKYSGAAPHQILGLGTYPLTRLLTCRLAERLGVGPRAIQTTVIGRSATPIAAWSRTYVGPTPILMYLANADAKFGADDLGKMGSWLQREAAAPQTTLRFMVLIRILRSVLMGHPVIVPVAHPQPETPTYATATPVLVSADGWKPLPKLALSEDEQQDYAACVAAIQDDIGQIEGQQTEEN</sequence>
<gene>
    <name evidence="1" type="ORF">DXH47_04270</name>
</gene>